<proteinExistence type="predicted"/>
<accession>A0A410E182</accession>
<sequence length="178" mass="20686">MSNLNYYDDNITVEWVNGIKYMSPSPHPNHGVVYKKIFIRIANYLDGKECELFPDKTDLYLSNPEEPINISELKRPIVPDLFIVCDNKFELVNNNIVAIPDFVCEIVSPSSIKMDNEIKKELYLSKGVKEYWIINYLDKTIKVNFDGKESVFSFEDEVKVNIFDDLSICLKDVKLFEV</sequence>
<dbReference type="InterPro" id="IPR008538">
    <property type="entry name" value="Uma2"/>
</dbReference>
<dbReference type="PANTHER" id="PTHR34107:SF4">
    <property type="entry name" value="SLL1222 PROTEIN"/>
    <property type="match status" value="1"/>
</dbReference>
<dbReference type="InterPro" id="IPR011335">
    <property type="entry name" value="Restrct_endonuc-II-like"/>
</dbReference>
<dbReference type="PANTHER" id="PTHR34107">
    <property type="entry name" value="SLL0198 PROTEIN-RELATED"/>
    <property type="match status" value="1"/>
</dbReference>
<organism evidence="2 3">
    <name type="scientific">Clostridium manihotivorum</name>
    <dbReference type="NCBI Taxonomy" id="2320868"/>
    <lineage>
        <taxon>Bacteria</taxon>
        <taxon>Bacillati</taxon>
        <taxon>Bacillota</taxon>
        <taxon>Clostridia</taxon>
        <taxon>Eubacteriales</taxon>
        <taxon>Clostridiaceae</taxon>
        <taxon>Clostridium</taxon>
    </lineage>
</organism>
<evidence type="ECO:0000259" key="1">
    <source>
        <dbReference type="Pfam" id="PF05685"/>
    </source>
</evidence>
<dbReference type="EMBL" id="CP025746">
    <property type="protein sequence ID" value="QAA35063.1"/>
    <property type="molecule type" value="Genomic_DNA"/>
</dbReference>
<evidence type="ECO:0000313" key="3">
    <source>
        <dbReference type="Proteomes" id="UP000286268"/>
    </source>
</evidence>
<reference evidence="2 3" key="1">
    <citation type="submission" date="2018-01" db="EMBL/GenBank/DDBJ databases">
        <title>Genome Sequencing and Assembly of Anaerobacter polyendosporus strain CT4.</title>
        <authorList>
            <person name="Tachaapaikoon C."/>
            <person name="Sutheeworapong S."/>
            <person name="Jenjaroenpun P."/>
            <person name="Wongsurawat T."/>
            <person name="Nookeaw I."/>
            <person name="Cheawchanlertfa P."/>
            <person name="Kosugi A."/>
            <person name="Cheevadhanarak S."/>
            <person name="Ratanakhanokchai K."/>
        </authorList>
    </citation>
    <scope>NUCLEOTIDE SEQUENCE [LARGE SCALE GENOMIC DNA]</scope>
    <source>
        <strain evidence="2 3">CT4</strain>
    </source>
</reference>
<dbReference type="AlphaFoldDB" id="A0A410E182"/>
<dbReference type="RefSeq" id="WP_128215756.1">
    <property type="nucleotide sequence ID" value="NZ_CP025746.1"/>
</dbReference>
<dbReference type="KEGG" id="cmah:C1I91_27360"/>
<gene>
    <name evidence="2" type="ORF">C1I91_27360</name>
</gene>
<dbReference type="InterPro" id="IPR012296">
    <property type="entry name" value="Nuclease_put_TT1808"/>
</dbReference>
<feature type="domain" description="Putative restriction endonuclease" evidence="1">
    <location>
        <begin position="10"/>
        <end position="164"/>
    </location>
</feature>
<dbReference type="OrthoDB" id="9808428at2"/>
<dbReference type="Pfam" id="PF05685">
    <property type="entry name" value="Uma2"/>
    <property type="match status" value="1"/>
</dbReference>
<dbReference type="Gene3D" id="3.90.1570.10">
    <property type="entry name" value="tt1808, chain A"/>
    <property type="match status" value="1"/>
</dbReference>
<keyword evidence="3" id="KW-1185">Reference proteome</keyword>
<name>A0A410E182_9CLOT</name>
<dbReference type="Proteomes" id="UP000286268">
    <property type="component" value="Chromosome"/>
</dbReference>
<dbReference type="SUPFAM" id="SSF52980">
    <property type="entry name" value="Restriction endonuclease-like"/>
    <property type="match status" value="1"/>
</dbReference>
<evidence type="ECO:0000313" key="2">
    <source>
        <dbReference type="EMBL" id="QAA35063.1"/>
    </source>
</evidence>
<dbReference type="CDD" id="cd06260">
    <property type="entry name" value="DUF820-like"/>
    <property type="match status" value="1"/>
</dbReference>
<protein>
    <recommendedName>
        <fullName evidence="1">Putative restriction endonuclease domain-containing protein</fullName>
    </recommendedName>
</protein>